<organism evidence="1 2">
    <name type="scientific">Hymenobacter busanensis</name>
    <dbReference type="NCBI Taxonomy" id="2607656"/>
    <lineage>
        <taxon>Bacteria</taxon>
        <taxon>Pseudomonadati</taxon>
        <taxon>Bacteroidota</taxon>
        <taxon>Cytophagia</taxon>
        <taxon>Cytophagales</taxon>
        <taxon>Hymenobacteraceae</taxon>
        <taxon>Hymenobacter</taxon>
    </lineage>
</organism>
<dbReference type="AlphaFoldDB" id="A0A7L4ZW66"/>
<name>A0A7L4ZW66_9BACT</name>
<reference evidence="1 2" key="1">
    <citation type="submission" date="2019-09" db="EMBL/GenBank/DDBJ databases">
        <title>Genome sequence of Hymenobacter sp. M3.</title>
        <authorList>
            <person name="Srinivasan S."/>
        </authorList>
    </citation>
    <scope>NUCLEOTIDE SEQUENCE [LARGE SCALE GENOMIC DNA]</scope>
    <source>
        <strain evidence="1 2">M3</strain>
    </source>
</reference>
<dbReference type="EMBL" id="VTWU01000001">
    <property type="protein sequence ID" value="KAA9339794.1"/>
    <property type="molecule type" value="Genomic_DNA"/>
</dbReference>
<dbReference type="PROSITE" id="PS51257">
    <property type="entry name" value="PROKAR_LIPOPROTEIN"/>
    <property type="match status" value="1"/>
</dbReference>
<proteinExistence type="predicted"/>
<evidence type="ECO:0000313" key="1">
    <source>
        <dbReference type="EMBL" id="KAA9339794.1"/>
    </source>
</evidence>
<accession>A0A7L4ZW66</accession>
<dbReference type="Pfam" id="PF14534">
    <property type="entry name" value="DUF4440"/>
    <property type="match status" value="1"/>
</dbReference>
<keyword evidence="2" id="KW-1185">Reference proteome</keyword>
<sequence>MTKTFQQLFVAAALAALSACGSPQPQTPTATPAAPRPASTQTAIRAVLADQATAWNRGDVAGYMQGYWQSDSLLFIGKNGPQRGWQRTLDNYRQSYPDAAAMGQLDFNQLRITPIGPNAAHVVGHWHLARPQKGDLQGWFTLLFREIDGRWVIVADHSS</sequence>
<dbReference type="SUPFAM" id="SSF54427">
    <property type="entry name" value="NTF2-like"/>
    <property type="match status" value="1"/>
</dbReference>
<gene>
    <name evidence="1" type="ORF">F0P96_04035</name>
</gene>
<evidence type="ECO:0000313" key="2">
    <source>
        <dbReference type="Proteomes" id="UP000326380"/>
    </source>
</evidence>
<dbReference type="Gene3D" id="3.10.450.50">
    <property type="match status" value="1"/>
</dbReference>
<dbReference type="InterPro" id="IPR027843">
    <property type="entry name" value="DUF4440"/>
</dbReference>
<protein>
    <submittedName>
        <fullName evidence="1">DUF4440 domain-containing protein</fullName>
    </submittedName>
</protein>
<dbReference type="InterPro" id="IPR032710">
    <property type="entry name" value="NTF2-like_dom_sf"/>
</dbReference>
<dbReference type="RefSeq" id="WP_151077493.1">
    <property type="nucleotide sequence ID" value="NZ_CP047647.1"/>
</dbReference>
<comment type="caution">
    <text evidence="1">The sequence shown here is derived from an EMBL/GenBank/DDBJ whole genome shotgun (WGS) entry which is preliminary data.</text>
</comment>
<dbReference type="Proteomes" id="UP000326380">
    <property type="component" value="Unassembled WGS sequence"/>
</dbReference>